<evidence type="ECO:0000313" key="2">
    <source>
        <dbReference type="Proteomes" id="UP000297649"/>
    </source>
</evidence>
<sequence>MNHSDDLDIYLPKYLSSDSVKSLIDEIKMFPENIDSRLYINSNSFTDILQGDGLNELLIYNLPNPEQKIGSGIIISNSCDISPDNEKVYNSRVMYAPITSVSKYKALLEEDGIDKERINGHLHSAKKQHITQFFYLPQGNGLEEDHIAFLDFIISLPQDYFVDKSAFTKRFTLSNYGFYLLLFKLSIHFSRIQEKVSR</sequence>
<organism evidence="1 2">
    <name type="scientific">Leptospira bandrabouensis</name>
    <dbReference type="NCBI Taxonomy" id="2484903"/>
    <lineage>
        <taxon>Bacteria</taxon>
        <taxon>Pseudomonadati</taxon>
        <taxon>Spirochaetota</taxon>
        <taxon>Spirochaetia</taxon>
        <taxon>Leptospirales</taxon>
        <taxon>Leptospiraceae</taxon>
        <taxon>Leptospira</taxon>
    </lineage>
</organism>
<keyword evidence="2" id="KW-1185">Reference proteome</keyword>
<gene>
    <name evidence="1" type="ORF">EHR08_17220</name>
</gene>
<reference evidence="1" key="1">
    <citation type="journal article" date="2019" name="PLoS Negl. Trop. Dis.">
        <title>Revisiting the worldwide diversity of Leptospira species in the environment.</title>
        <authorList>
            <person name="Vincent A.T."/>
            <person name="Schiettekatte O."/>
            <person name="Bourhy P."/>
            <person name="Veyrier F.J."/>
            <person name="Picardeau M."/>
        </authorList>
    </citation>
    <scope>NUCLEOTIDE SEQUENCE [LARGE SCALE GENOMIC DNA]</scope>
    <source>
        <strain evidence="1">201601109</strain>
    </source>
</reference>
<dbReference type="OrthoDB" id="982267at2"/>
<dbReference type="EMBL" id="RQHU01000023">
    <property type="protein sequence ID" value="TGN11585.1"/>
    <property type="molecule type" value="Genomic_DNA"/>
</dbReference>
<dbReference type="Proteomes" id="UP000297649">
    <property type="component" value="Unassembled WGS sequence"/>
</dbReference>
<name>A0A6H3NJR3_9LEPT</name>
<accession>A0A6H3NJR3</accession>
<protein>
    <submittedName>
        <fullName evidence="1">Uncharacterized protein</fullName>
    </submittedName>
</protein>
<dbReference type="RefSeq" id="WP_135743425.1">
    <property type="nucleotide sequence ID" value="NZ_JAIZBL010000009.1"/>
</dbReference>
<comment type="caution">
    <text evidence="1">The sequence shown here is derived from an EMBL/GenBank/DDBJ whole genome shotgun (WGS) entry which is preliminary data.</text>
</comment>
<dbReference type="AlphaFoldDB" id="A0A6H3NJR3"/>
<evidence type="ECO:0000313" key="1">
    <source>
        <dbReference type="EMBL" id="TGN11585.1"/>
    </source>
</evidence>
<proteinExistence type="predicted"/>